<dbReference type="GO" id="GO:0016779">
    <property type="term" value="F:nucleotidyltransferase activity"/>
    <property type="evidence" value="ECO:0007669"/>
    <property type="project" value="UniProtKB-KW"/>
</dbReference>
<dbReference type="Gene3D" id="3.90.550.10">
    <property type="entry name" value="Spore Coat Polysaccharide Biosynthesis Protein SpsA, Chain A"/>
    <property type="match status" value="1"/>
</dbReference>
<accession>A0A0F3GVV4</accession>
<keyword evidence="2" id="KW-0548">Nucleotidyltransferase</keyword>
<keyword evidence="1" id="KW-0808">Transferase</keyword>
<dbReference type="PANTHER" id="PTHR43584:SF8">
    <property type="entry name" value="N-ACETYLMURAMATE ALPHA-1-PHOSPHATE URIDYLYLTRANSFERASE"/>
    <property type="match status" value="1"/>
</dbReference>
<dbReference type="Gene3D" id="3.40.50.10140">
    <property type="entry name" value="Toll/interleukin-1 receptor homology (TIR) domain"/>
    <property type="match status" value="1"/>
</dbReference>
<dbReference type="AlphaFoldDB" id="A0A0F3GVV4"/>
<dbReference type="InterPro" id="IPR025877">
    <property type="entry name" value="MobA-like_NTP_Trfase"/>
</dbReference>
<gene>
    <name evidence="4" type="ORF">MBAV_003031</name>
</gene>
<keyword evidence="4" id="KW-0675">Receptor</keyword>
<proteinExistence type="predicted"/>
<comment type="caution">
    <text evidence="4">The sequence shown here is derived from an EMBL/GenBank/DDBJ whole genome shotgun (WGS) entry which is preliminary data.</text>
</comment>
<dbReference type="Pfam" id="PF12804">
    <property type="entry name" value="NTP_transf_3"/>
    <property type="match status" value="1"/>
</dbReference>
<name>A0A0F3GVV4_9BACT</name>
<feature type="domain" description="TIR" evidence="3">
    <location>
        <begin position="1"/>
        <end position="130"/>
    </location>
</feature>
<dbReference type="Pfam" id="PF13676">
    <property type="entry name" value="TIR_2"/>
    <property type="match status" value="1"/>
</dbReference>
<keyword evidence="5" id="KW-1185">Reference proteome</keyword>
<evidence type="ECO:0000313" key="4">
    <source>
        <dbReference type="EMBL" id="KJU84778.1"/>
    </source>
</evidence>
<evidence type="ECO:0000259" key="3">
    <source>
        <dbReference type="PROSITE" id="PS50104"/>
    </source>
</evidence>
<dbReference type="GO" id="GO:0007165">
    <property type="term" value="P:signal transduction"/>
    <property type="evidence" value="ECO:0007669"/>
    <property type="project" value="InterPro"/>
</dbReference>
<evidence type="ECO:0000256" key="2">
    <source>
        <dbReference type="ARBA" id="ARBA00022695"/>
    </source>
</evidence>
<dbReference type="SUPFAM" id="SSF53448">
    <property type="entry name" value="Nucleotide-diphospho-sugar transferases"/>
    <property type="match status" value="1"/>
</dbReference>
<protein>
    <submittedName>
        <fullName evidence="4">Toll-Interleukin receptor domain protein</fullName>
    </submittedName>
</protein>
<dbReference type="InterPro" id="IPR050065">
    <property type="entry name" value="GlmU-like"/>
</dbReference>
<evidence type="ECO:0000313" key="5">
    <source>
        <dbReference type="Proteomes" id="UP000033423"/>
    </source>
</evidence>
<dbReference type="InterPro" id="IPR035897">
    <property type="entry name" value="Toll_tir_struct_dom_sf"/>
</dbReference>
<reference evidence="4 5" key="1">
    <citation type="submission" date="2015-02" db="EMBL/GenBank/DDBJ databases">
        <title>Single-cell genomics of uncultivated deep-branching MTB reveals a conserved set of magnetosome genes.</title>
        <authorList>
            <person name="Kolinko S."/>
            <person name="Richter M."/>
            <person name="Glockner F.O."/>
            <person name="Brachmann A."/>
            <person name="Schuler D."/>
        </authorList>
    </citation>
    <scope>NUCLEOTIDE SEQUENCE [LARGE SCALE GENOMIC DNA]</scope>
    <source>
        <strain evidence="4">TM-1</strain>
    </source>
</reference>
<dbReference type="EMBL" id="LACI01001293">
    <property type="protein sequence ID" value="KJU84778.1"/>
    <property type="molecule type" value="Genomic_DNA"/>
</dbReference>
<evidence type="ECO:0000256" key="1">
    <source>
        <dbReference type="ARBA" id="ARBA00022679"/>
    </source>
</evidence>
<dbReference type="PROSITE" id="PS50104">
    <property type="entry name" value="TIR"/>
    <property type="match status" value="1"/>
</dbReference>
<organism evidence="4 5">
    <name type="scientific">Candidatus Magnetobacterium bavaricum</name>
    <dbReference type="NCBI Taxonomy" id="29290"/>
    <lineage>
        <taxon>Bacteria</taxon>
        <taxon>Pseudomonadati</taxon>
        <taxon>Nitrospirota</taxon>
        <taxon>Thermodesulfovibrionia</taxon>
        <taxon>Thermodesulfovibrionales</taxon>
        <taxon>Candidatus Magnetobacteriaceae</taxon>
        <taxon>Candidatus Magnetobacterium</taxon>
    </lineage>
</organism>
<sequence>MAKIFISHSSIDKSEIAIPLFNHLKKDHTVWYDSDQIRISDNIPTKIAEGLDNSDYFVLLISEDYNRSGYCRMEQNAIFHQYAGNTEKRPLIIRINNANIDIMLESFRRIDYYSGRTNMQEIYDTLDNALKTPIAHVNQADSDMDNLIEDILKFNQGLIRLKPSLSSSDTIRDKESILNEGVILIKPGGTFYKPCLKEIFKRITTMCIINTIIVFDGKTIEHLDLFDKQYNTPVRIAKGEIALSEQDYNEIDKIYNTVEFEQEYGVAYNHSLVFPALKLCKEEDIAFDELTRLWDEGREPSKFWNGKYNGLNKIGYQKSVYPIKRIYKKQPCVRIVVNGYVPGLKKLFTDDRSRVIALHISSNEQWNDLKLNLIGHNSDPNSCKDGTIRKDAIEKKIDLDPTDHIVNGQRNICHLGGCVFDGMRELNVWFNIAPADTILGKMLEGEGISTESIKIAMDNSLPNISWLSTKNGKIDDVLFHVIDEADALNNFIFEEKIKPILRDKGDALIKNYCDEAGLNRDMIRKPDLINMYNSIEKRIKSFITEGLYYKTLENERYFARRVAKVFDNEENLICLFYEVVMEIEKLIHRDDNINVSSEIVAEAYKIAANDIKFISNDIYKNNFYSPILFYSKIVTELPEQAINCAKRIKYNFVKKLSSISTDVGSDNPTCLRDRVEWKDFLKDDLQNLLKRHKNTGYSSPITTLILCGGRSTRMNSTIPKHILPLREKFLFDWVSDMISEATDKSSTIYAATGFRFELSDMVYGNRIRNIENKVSIGPAFRVATCLETLKDNEGLFIVVYTDMPYISQIAVRKLIEIVKNKNDDSNKTFGMLTSDANLSGYVVRDAQNKIERVIQGSIAPMNINDEMRRDVGLYVFYNTQEFRDALLDVSNSNVRGEYYFADVVHELYKKGWNIIDVEETKANSRCVNTSSDLLLLASDIDVSFNFDVIRDNFKRNYKMSIPEHNRDRNTLRDAIMQYNGPFYFIKFPE</sequence>
<dbReference type="InterPro" id="IPR029044">
    <property type="entry name" value="Nucleotide-diphossugar_trans"/>
</dbReference>
<dbReference type="SUPFAM" id="SSF52200">
    <property type="entry name" value="Toll/Interleukin receptor TIR domain"/>
    <property type="match status" value="1"/>
</dbReference>
<dbReference type="InterPro" id="IPR000157">
    <property type="entry name" value="TIR_dom"/>
</dbReference>
<dbReference type="Proteomes" id="UP000033423">
    <property type="component" value="Unassembled WGS sequence"/>
</dbReference>
<dbReference type="SMART" id="SM00255">
    <property type="entry name" value="TIR"/>
    <property type="match status" value="1"/>
</dbReference>
<dbReference type="PANTHER" id="PTHR43584">
    <property type="entry name" value="NUCLEOTIDYL TRANSFERASE"/>
    <property type="match status" value="1"/>
</dbReference>